<organism evidence="1 2">
    <name type="scientific">Lysobacter enzymogenes</name>
    <dbReference type="NCBI Taxonomy" id="69"/>
    <lineage>
        <taxon>Bacteria</taxon>
        <taxon>Pseudomonadati</taxon>
        <taxon>Pseudomonadota</taxon>
        <taxon>Gammaproteobacteria</taxon>
        <taxon>Lysobacterales</taxon>
        <taxon>Lysobacteraceae</taxon>
        <taxon>Lysobacter</taxon>
    </lineage>
</organism>
<proteinExistence type="predicted"/>
<accession>A0A3N2RDY2</accession>
<dbReference type="RefSeq" id="WP_123648711.1">
    <property type="nucleotide sequence ID" value="NZ_RCTY01000044.1"/>
</dbReference>
<dbReference type="AlphaFoldDB" id="A0A3N2RDY2"/>
<name>A0A3N2RDY2_LYSEN</name>
<reference evidence="1 2" key="1">
    <citation type="submission" date="2018-10" db="EMBL/GenBank/DDBJ databases">
        <title>The genome of Lysobacter enzymogenes OH11.</title>
        <authorList>
            <person name="Liu F."/>
            <person name="Zhao Y."/>
            <person name="Qian G."/>
            <person name="Chen Y."/>
            <person name="Xu H."/>
        </authorList>
    </citation>
    <scope>NUCLEOTIDE SEQUENCE [LARGE SCALE GENOMIC DNA]</scope>
    <source>
        <strain evidence="1 2">OH11</strain>
    </source>
</reference>
<sequence length="220" mass="25281">MPAWLSQTRNLPSLEAEVCFQIQDRFYYGPDRVSDPSDYERLAEKLAPPAIASIAPSMVRSAEALGHEAELAAYYRQIVRLARHHQRPFNAIRHYFWLRLWLWNSQEQAHISFPWYDSYAEIDRVLKALVETESGPVHDDADQGWEVQIHAQDDAVYLLQRDPDEDEDEAQTALCVPRAELVGQVARLRERTQGIIARLSGELGADVWTSYIRTEPTFAS</sequence>
<gene>
    <name evidence="1" type="ORF">D9T17_18035</name>
</gene>
<protein>
    <submittedName>
        <fullName evidence="1">Uncharacterized protein</fullName>
    </submittedName>
</protein>
<dbReference type="EMBL" id="RCTY01000044">
    <property type="protein sequence ID" value="ROU05594.1"/>
    <property type="molecule type" value="Genomic_DNA"/>
</dbReference>
<evidence type="ECO:0000313" key="1">
    <source>
        <dbReference type="EMBL" id="ROU05594.1"/>
    </source>
</evidence>
<dbReference type="Proteomes" id="UP000275910">
    <property type="component" value="Unassembled WGS sequence"/>
</dbReference>
<comment type="caution">
    <text evidence="1">The sequence shown here is derived from an EMBL/GenBank/DDBJ whole genome shotgun (WGS) entry which is preliminary data.</text>
</comment>
<evidence type="ECO:0000313" key="2">
    <source>
        <dbReference type="Proteomes" id="UP000275910"/>
    </source>
</evidence>